<dbReference type="InterPro" id="IPR000782">
    <property type="entry name" value="FAS1_domain"/>
</dbReference>
<dbReference type="AlphaFoldDB" id="A0A5B8MNF7"/>
<organism evidence="4 5">
    <name type="scientific">Chloropicon primus</name>
    <dbReference type="NCBI Taxonomy" id="1764295"/>
    <lineage>
        <taxon>Eukaryota</taxon>
        <taxon>Viridiplantae</taxon>
        <taxon>Chlorophyta</taxon>
        <taxon>Chloropicophyceae</taxon>
        <taxon>Chloropicales</taxon>
        <taxon>Chloropicaceae</taxon>
        <taxon>Chloropicon</taxon>
    </lineage>
</organism>
<dbReference type="Pfam" id="PF02469">
    <property type="entry name" value="Fasciclin"/>
    <property type="match status" value="1"/>
</dbReference>
<dbReference type="EMBL" id="CP031039">
    <property type="protein sequence ID" value="QDZ21574.1"/>
    <property type="molecule type" value="Genomic_DNA"/>
</dbReference>
<dbReference type="Gene3D" id="2.30.180.10">
    <property type="entry name" value="FAS1 domain"/>
    <property type="match status" value="1"/>
</dbReference>
<gene>
    <name evidence="4" type="ORF">A3770_06p40920</name>
</gene>
<dbReference type="OrthoDB" id="286301at2759"/>
<name>A0A5B8MNF7_9CHLO</name>
<evidence type="ECO:0000259" key="3">
    <source>
        <dbReference type="PROSITE" id="PS50213"/>
    </source>
</evidence>
<dbReference type="InterPro" id="IPR036378">
    <property type="entry name" value="FAS1_dom_sf"/>
</dbReference>
<dbReference type="PROSITE" id="PS50213">
    <property type="entry name" value="FAS1"/>
    <property type="match status" value="1"/>
</dbReference>
<reference evidence="4 5" key="1">
    <citation type="submission" date="2018-07" db="EMBL/GenBank/DDBJ databases">
        <title>The complete nuclear genome of the prasinophyte Chloropicon primus (CCMP1205).</title>
        <authorList>
            <person name="Pombert J.-F."/>
            <person name="Otis C."/>
            <person name="Turmel M."/>
            <person name="Lemieux C."/>
        </authorList>
    </citation>
    <scope>NUCLEOTIDE SEQUENCE [LARGE SCALE GENOMIC DNA]</scope>
    <source>
        <strain evidence="4 5">CCMP1205</strain>
    </source>
</reference>
<feature type="region of interest" description="Disordered" evidence="1">
    <location>
        <begin position="164"/>
        <end position="193"/>
    </location>
</feature>
<feature type="chain" id="PRO_5022959103" description="FAS1 domain-containing protein" evidence="2">
    <location>
        <begin position="26"/>
        <end position="314"/>
    </location>
</feature>
<protein>
    <recommendedName>
        <fullName evidence="3">FAS1 domain-containing protein</fullName>
    </recommendedName>
</protein>
<feature type="domain" description="FAS1" evidence="3">
    <location>
        <begin position="29"/>
        <end position="161"/>
    </location>
</feature>
<dbReference type="SUPFAM" id="SSF82153">
    <property type="entry name" value="FAS1 domain"/>
    <property type="match status" value="1"/>
</dbReference>
<sequence length="314" mass="33609">MGLNRRMRIIAGLLLVLVLGAGAGAQECGETVLDAVDSDRELTYFSKALRETSLDASLDGPGPYVVLAPLDSAFESITDGALLESSLKELIRGHILLQGSKEYLGLRPGDDVDFETLCGSDCAEVNVRIEGGQTLLNGGEARALETIRTCNGALVVIDGLLSPGAPAGDDDDDDDAGDYRDYDYSGDDYSGDDYSGDDYSGDACECTPDGMSGGANTGKSGCFELNKDILVSMAKSFGRRIGEAVSQLEDNKKSDSYGYADFFGKYWEKEALEWASENAARSKKTRSVCYVLDPRWCSDARSSAVHEGAGWRPC</sequence>
<keyword evidence="5" id="KW-1185">Reference proteome</keyword>
<evidence type="ECO:0000313" key="5">
    <source>
        <dbReference type="Proteomes" id="UP000316726"/>
    </source>
</evidence>
<dbReference type="STRING" id="1764295.A0A5B8MNF7"/>
<dbReference type="Proteomes" id="UP000316726">
    <property type="component" value="Chromosome 6"/>
</dbReference>
<proteinExistence type="predicted"/>
<feature type="compositionally biased region" description="Acidic residues" evidence="1">
    <location>
        <begin position="184"/>
        <end position="193"/>
    </location>
</feature>
<accession>A0A5B8MNF7</accession>
<evidence type="ECO:0000256" key="1">
    <source>
        <dbReference type="SAM" id="MobiDB-lite"/>
    </source>
</evidence>
<keyword evidence="2" id="KW-0732">Signal</keyword>
<feature type="signal peptide" evidence="2">
    <location>
        <begin position="1"/>
        <end position="25"/>
    </location>
</feature>
<evidence type="ECO:0000313" key="4">
    <source>
        <dbReference type="EMBL" id="QDZ21574.1"/>
    </source>
</evidence>
<evidence type="ECO:0000256" key="2">
    <source>
        <dbReference type="SAM" id="SignalP"/>
    </source>
</evidence>